<dbReference type="RefSeq" id="WP_135601016.1">
    <property type="nucleotide sequence ID" value="NZ_RQFK01000023.1"/>
</dbReference>
<dbReference type="PANTHER" id="PTHR33525">
    <property type="match status" value="1"/>
</dbReference>
<dbReference type="InterPro" id="IPR052340">
    <property type="entry name" value="RNase_Y/CdgJ"/>
</dbReference>
<dbReference type="InterPro" id="IPR013976">
    <property type="entry name" value="HDOD"/>
</dbReference>
<reference evidence="2" key="1">
    <citation type="journal article" date="2019" name="PLoS Negl. Trop. Dis.">
        <title>Revisiting the worldwide diversity of Leptospira species in the environment.</title>
        <authorList>
            <person name="Vincent A.T."/>
            <person name="Schiettekatte O."/>
            <person name="Bourhy P."/>
            <person name="Veyrier F.J."/>
            <person name="Picardeau M."/>
        </authorList>
    </citation>
    <scope>NUCLEOTIDE SEQUENCE [LARGE SCALE GENOMIC DNA]</scope>
    <source>
        <strain evidence="2">201800287</strain>
    </source>
</reference>
<dbReference type="EMBL" id="RQFK01000023">
    <property type="protein sequence ID" value="TGK83110.1"/>
    <property type="molecule type" value="Genomic_DNA"/>
</dbReference>
<gene>
    <name evidence="2" type="ORF">EHQ24_07295</name>
</gene>
<evidence type="ECO:0000313" key="2">
    <source>
        <dbReference type="EMBL" id="TGK83110.1"/>
    </source>
</evidence>
<name>A0A4R9IAI4_9LEPT</name>
<proteinExistence type="predicted"/>
<comment type="caution">
    <text evidence="2">The sequence shown here is derived from an EMBL/GenBank/DDBJ whole genome shotgun (WGS) entry which is preliminary data.</text>
</comment>
<dbReference type="PROSITE" id="PS51833">
    <property type="entry name" value="HDOD"/>
    <property type="match status" value="1"/>
</dbReference>
<sequence>MLKSKVDEVLQDVNKLPAISSVVSKVLEKLQKPDVNIADLAQEISKDPAITANVIKLSNSAYYRASKPIRTVQEALMTLGIKTVKEIVLLTAAKGILSQDLNSYQLEAAQLWSSSLLVAELSSKIVQHKKLKIDKDLAFTSGLLCSVGKIVLAQFFSPVMMQIKTDLKDNQEPFPILEKKYFGYTHMEVSENLLKRWNFPEELTDVVANYLTPENSKTNPLLTSVVHIASILIVVSGIGIDIGGESVPISPFALSQTGVTEADIETYFVHIPDLQAGLADLLNV</sequence>
<evidence type="ECO:0000313" key="3">
    <source>
        <dbReference type="Proteomes" id="UP000298009"/>
    </source>
</evidence>
<keyword evidence="3" id="KW-1185">Reference proteome</keyword>
<evidence type="ECO:0000259" key="1">
    <source>
        <dbReference type="PROSITE" id="PS51833"/>
    </source>
</evidence>
<dbReference type="OrthoDB" id="9788446at2"/>
<protein>
    <submittedName>
        <fullName evidence="2">HDOD domain-containing protein</fullName>
    </submittedName>
</protein>
<organism evidence="2 3">
    <name type="scientific">Leptospira noumeaensis</name>
    <dbReference type="NCBI Taxonomy" id="2484964"/>
    <lineage>
        <taxon>Bacteria</taxon>
        <taxon>Pseudomonadati</taxon>
        <taxon>Spirochaetota</taxon>
        <taxon>Spirochaetia</taxon>
        <taxon>Leptospirales</taxon>
        <taxon>Leptospiraceae</taxon>
        <taxon>Leptospira</taxon>
    </lineage>
</organism>
<dbReference type="Proteomes" id="UP000298009">
    <property type="component" value="Unassembled WGS sequence"/>
</dbReference>
<feature type="domain" description="HDOD" evidence="1">
    <location>
        <begin position="16"/>
        <end position="213"/>
    </location>
</feature>
<accession>A0A4R9IAI4</accession>
<dbReference type="Gene3D" id="1.10.3210.10">
    <property type="entry name" value="Hypothetical protein af1432"/>
    <property type="match status" value="1"/>
</dbReference>
<dbReference type="SUPFAM" id="SSF109604">
    <property type="entry name" value="HD-domain/PDEase-like"/>
    <property type="match status" value="1"/>
</dbReference>
<dbReference type="Pfam" id="PF08668">
    <property type="entry name" value="HDOD"/>
    <property type="match status" value="1"/>
</dbReference>
<dbReference type="PANTHER" id="PTHR33525:SF3">
    <property type="entry name" value="RIBONUCLEASE Y"/>
    <property type="match status" value="1"/>
</dbReference>
<dbReference type="AlphaFoldDB" id="A0A4R9IAI4"/>